<proteinExistence type="predicted"/>
<dbReference type="AlphaFoldDB" id="L1I8J0"/>
<dbReference type="HOGENOM" id="CLU_1889750_0_0_1"/>
<reference evidence="3" key="2">
    <citation type="submission" date="2012-11" db="EMBL/GenBank/DDBJ databases">
        <authorList>
            <person name="Kuo A."/>
            <person name="Curtis B.A."/>
            <person name="Tanifuji G."/>
            <person name="Burki F."/>
            <person name="Gruber A."/>
            <person name="Irimia M."/>
            <person name="Maruyama S."/>
            <person name="Arias M.C."/>
            <person name="Ball S.G."/>
            <person name="Gile G.H."/>
            <person name="Hirakawa Y."/>
            <person name="Hopkins J.F."/>
            <person name="Rensing S.A."/>
            <person name="Schmutz J."/>
            <person name="Symeonidi A."/>
            <person name="Elias M."/>
            <person name="Eveleigh R.J."/>
            <person name="Herman E.K."/>
            <person name="Klute M.J."/>
            <person name="Nakayama T."/>
            <person name="Obornik M."/>
            <person name="Reyes-Prieto A."/>
            <person name="Armbrust E.V."/>
            <person name="Aves S.J."/>
            <person name="Beiko R.G."/>
            <person name="Coutinho P."/>
            <person name="Dacks J.B."/>
            <person name="Durnford D.G."/>
            <person name="Fast N.M."/>
            <person name="Green B.R."/>
            <person name="Grisdale C."/>
            <person name="Hempe F."/>
            <person name="Henrissat B."/>
            <person name="Hoppner M.P."/>
            <person name="Ishida K.-I."/>
            <person name="Kim E."/>
            <person name="Koreny L."/>
            <person name="Kroth P.G."/>
            <person name="Liu Y."/>
            <person name="Malik S.-B."/>
            <person name="Maier U.G."/>
            <person name="McRose D."/>
            <person name="Mock T."/>
            <person name="Neilson J.A."/>
            <person name="Onodera N.T."/>
            <person name="Poole A.M."/>
            <person name="Pritham E.J."/>
            <person name="Richards T.A."/>
            <person name="Rocap G."/>
            <person name="Roy S.W."/>
            <person name="Sarai C."/>
            <person name="Schaack S."/>
            <person name="Shirato S."/>
            <person name="Slamovits C.H."/>
            <person name="Spencer D.F."/>
            <person name="Suzuki S."/>
            <person name="Worden A.Z."/>
            <person name="Zauner S."/>
            <person name="Barry K."/>
            <person name="Bell C."/>
            <person name="Bharti A.K."/>
            <person name="Crow J.A."/>
            <person name="Grimwood J."/>
            <person name="Kramer R."/>
            <person name="Lindquist E."/>
            <person name="Lucas S."/>
            <person name="Salamov A."/>
            <person name="McFadden G.I."/>
            <person name="Lane C.E."/>
            <person name="Keeling P.J."/>
            <person name="Gray M.W."/>
            <person name="Grigoriev I.V."/>
            <person name="Archibald J.M."/>
        </authorList>
    </citation>
    <scope>NUCLEOTIDE SEQUENCE</scope>
    <source>
        <strain evidence="3">CCMP2712</strain>
    </source>
</reference>
<dbReference type="Proteomes" id="UP000011087">
    <property type="component" value="Unassembled WGS sequence"/>
</dbReference>
<dbReference type="EMBL" id="JH993182">
    <property type="protein sequence ID" value="EKX32586.1"/>
    <property type="molecule type" value="Genomic_DNA"/>
</dbReference>
<protein>
    <submittedName>
        <fullName evidence="1 2">Uncharacterized protein</fullName>
    </submittedName>
</protein>
<accession>L1I8J0</accession>
<sequence>MLSSAEERFVSFAIVTSTLHRLDMGATASVIVVVTRPPNTPGGLIVHSHARSSRQLLFPLSLITNEILSSQSPSGSSDRIGRMLQLLDEAIRVLGQTEVPSRPTASKEIVDALSTSMIEEHDSERSLLWFVVANS</sequence>
<dbReference type="PaxDb" id="55529-EKX32586"/>
<gene>
    <name evidence="1" type="ORF">GUITHDRAFT_121253</name>
</gene>
<keyword evidence="3" id="KW-1185">Reference proteome</keyword>
<evidence type="ECO:0000313" key="3">
    <source>
        <dbReference type="Proteomes" id="UP000011087"/>
    </source>
</evidence>
<organism evidence="1">
    <name type="scientific">Guillardia theta (strain CCMP2712)</name>
    <name type="common">Cryptophyte</name>
    <dbReference type="NCBI Taxonomy" id="905079"/>
    <lineage>
        <taxon>Eukaryota</taxon>
        <taxon>Cryptophyceae</taxon>
        <taxon>Pyrenomonadales</taxon>
        <taxon>Geminigeraceae</taxon>
        <taxon>Guillardia</taxon>
    </lineage>
</organism>
<dbReference type="EnsemblProtists" id="EKX32586">
    <property type="protein sequence ID" value="EKX32586"/>
    <property type="gene ID" value="GUITHDRAFT_121253"/>
</dbReference>
<reference evidence="1 3" key="1">
    <citation type="journal article" date="2012" name="Nature">
        <title>Algal genomes reveal evolutionary mosaicism and the fate of nucleomorphs.</title>
        <authorList>
            <consortium name="DOE Joint Genome Institute"/>
            <person name="Curtis B.A."/>
            <person name="Tanifuji G."/>
            <person name="Burki F."/>
            <person name="Gruber A."/>
            <person name="Irimia M."/>
            <person name="Maruyama S."/>
            <person name="Arias M.C."/>
            <person name="Ball S.G."/>
            <person name="Gile G.H."/>
            <person name="Hirakawa Y."/>
            <person name="Hopkins J.F."/>
            <person name="Kuo A."/>
            <person name="Rensing S.A."/>
            <person name="Schmutz J."/>
            <person name="Symeonidi A."/>
            <person name="Elias M."/>
            <person name="Eveleigh R.J."/>
            <person name="Herman E.K."/>
            <person name="Klute M.J."/>
            <person name="Nakayama T."/>
            <person name="Obornik M."/>
            <person name="Reyes-Prieto A."/>
            <person name="Armbrust E.V."/>
            <person name="Aves S.J."/>
            <person name="Beiko R.G."/>
            <person name="Coutinho P."/>
            <person name="Dacks J.B."/>
            <person name="Durnford D.G."/>
            <person name="Fast N.M."/>
            <person name="Green B.R."/>
            <person name="Grisdale C.J."/>
            <person name="Hempel F."/>
            <person name="Henrissat B."/>
            <person name="Hoppner M.P."/>
            <person name="Ishida K."/>
            <person name="Kim E."/>
            <person name="Koreny L."/>
            <person name="Kroth P.G."/>
            <person name="Liu Y."/>
            <person name="Malik S.B."/>
            <person name="Maier U.G."/>
            <person name="McRose D."/>
            <person name="Mock T."/>
            <person name="Neilson J.A."/>
            <person name="Onodera N.T."/>
            <person name="Poole A.M."/>
            <person name="Pritham E.J."/>
            <person name="Richards T.A."/>
            <person name="Rocap G."/>
            <person name="Roy S.W."/>
            <person name="Sarai C."/>
            <person name="Schaack S."/>
            <person name="Shirato S."/>
            <person name="Slamovits C.H."/>
            <person name="Spencer D.F."/>
            <person name="Suzuki S."/>
            <person name="Worden A.Z."/>
            <person name="Zauner S."/>
            <person name="Barry K."/>
            <person name="Bell C."/>
            <person name="Bharti A.K."/>
            <person name="Crow J.A."/>
            <person name="Grimwood J."/>
            <person name="Kramer R."/>
            <person name="Lindquist E."/>
            <person name="Lucas S."/>
            <person name="Salamov A."/>
            <person name="McFadden G.I."/>
            <person name="Lane C.E."/>
            <person name="Keeling P.J."/>
            <person name="Gray M.W."/>
            <person name="Grigoriev I.V."/>
            <person name="Archibald J.M."/>
        </authorList>
    </citation>
    <scope>NUCLEOTIDE SEQUENCE</scope>
    <source>
        <strain evidence="1 3">CCMP2712</strain>
    </source>
</reference>
<reference evidence="2" key="3">
    <citation type="submission" date="2015-06" db="UniProtKB">
        <authorList>
            <consortium name="EnsemblProtists"/>
        </authorList>
    </citation>
    <scope>IDENTIFICATION</scope>
</reference>
<evidence type="ECO:0000313" key="1">
    <source>
        <dbReference type="EMBL" id="EKX32586.1"/>
    </source>
</evidence>
<dbReference type="KEGG" id="gtt:GUITHDRAFT_121253"/>
<dbReference type="GeneID" id="17289304"/>
<dbReference type="RefSeq" id="XP_005819566.1">
    <property type="nucleotide sequence ID" value="XM_005819509.1"/>
</dbReference>
<evidence type="ECO:0000313" key="2">
    <source>
        <dbReference type="EnsemblProtists" id="EKX32586"/>
    </source>
</evidence>
<name>L1I8J0_GUITC</name>